<organism evidence="5 6">
    <name type="scientific">Kribbella amoyensis</name>
    <dbReference type="NCBI Taxonomy" id="996641"/>
    <lineage>
        <taxon>Bacteria</taxon>
        <taxon>Bacillati</taxon>
        <taxon>Actinomycetota</taxon>
        <taxon>Actinomycetes</taxon>
        <taxon>Propionibacteriales</taxon>
        <taxon>Kribbellaceae</taxon>
        <taxon>Kribbella</taxon>
    </lineage>
</organism>
<evidence type="ECO:0000259" key="4">
    <source>
        <dbReference type="PROSITE" id="PS50853"/>
    </source>
</evidence>
<keyword evidence="3" id="KW-0732">Signal</keyword>
<dbReference type="InterPro" id="IPR011042">
    <property type="entry name" value="6-blade_b-propeller_TolB-like"/>
</dbReference>
<dbReference type="Gene3D" id="2.60.40.10">
    <property type="entry name" value="Immunoglobulins"/>
    <property type="match status" value="3"/>
</dbReference>
<dbReference type="SUPFAM" id="SSF82171">
    <property type="entry name" value="DPP6 N-terminal domain-like"/>
    <property type="match status" value="1"/>
</dbReference>
<evidence type="ECO:0000256" key="1">
    <source>
        <dbReference type="ARBA" id="ARBA00023295"/>
    </source>
</evidence>
<name>A0A561BSR8_9ACTN</name>
<keyword evidence="1" id="KW-0378">Hydrolase</keyword>
<dbReference type="EMBL" id="VIVK01000001">
    <property type="protein sequence ID" value="TWD81927.1"/>
    <property type="molecule type" value="Genomic_DNA"/>
</dbReference>
<dbReference type="RefSeq" id="WP_145807163.1">
    <property type="nucleotide sequence ID" value="NZ_VIVK01000001.1"/>
</dbReference>
<proteinExistence type="predicted"/>
<gene>
    <name evidence="5" type="ORF">FB561_3051</name>
</gene>
<evidence type="ECO:0000256" key="2">
    <source>
        <dbReference type="ARBA" id="ARBA00023326"/>
    </source>
</evidence>
<comment type="caution">
    <text evidence="5">The sequence shown here is derived from an EMBL/GenBank/DDBJ whole genome shotgun (WGS) entry which is preliminary data.</text>
</comment>
<dbReference type="AlphaFoldDB" id="A0A561BSR8"/>
<keyword evidence="2" id="KW-0119">Carbohydrate metabolism</keyword>
<feature type="domain" description="Fibronectin type-III" evidence="4">
    <location>
        <begin position="801"/>
        <end position="895"/>
    </location>
</feature>
<dbReference type="OrthoDB" id="262125at2"/>
<protein>
    <submittedName>
        <fullName evidence="5">WD40 repeat protein</fullName>
    </submittedName>
</protein>
<dbReference type="Proteomes" id="UP000318380">
    <property type="component" value="Unassembled WGS sequence"/>
</dbReference>
<feature type="chain" id="PRO_5021954281" evidence="3">
    <location>
        <begin position="27"/>
        <end position="1011"/>
    </location>
</feature>
<accession>A0A561BSR8</accession>
<dbReference type="PROSITE" id="PS50853">
    <property type="entry name" value="FN3"/>
    <property type="match status" value="1"/>
</dbReference>
<dbReference type="InterPro" id="IPR036116">
    <property type="entry name" value="FN3_sf"/>
</dbReference>
<keyword evidence="1" id="KW-0326">Glycosidase</keyword>
<keyword evidence="2" id="KW-0624">Polysaccharide degradation</keyword>
<dbReference type="Gene3D" id="2.120.10.30">
    <property type="entry name" value="TolB, C-terminal domain"/>
    <property type="match status" value="1"/>
</dbReference>
<dbReference type="GO" id="GO:0016798">
    <property type="term" value="F:hydrolase activity, acting on glycosyl bonds"/>
    <property type="evidence" value="ECO:0007669"/>
    <property type="project" value="UniProtKB-KW"/>
</dbReference>
<keyword evidence="6" id="KW-1185">Reference proteome</keyword>
<dbReference type="SUPFAM" id="SSF49265">
    <property type="entry name" value="Fibronectin type III"/>
    <property type="match status" value="1"/>
</dbReference>
<feature type="signal peptide" evidence="3">
    <location>
        <begin position="1"/>
        <end position="26"/>
    </location>
</feature>
<evidence type="ECO:0000256" key="3">
    <source>
        <dbReference type="SAM" id="SignalP"/>
    </source>
</evidence>
<evidence type="ECO:0000313" key="6">
    <source>
        <dbReference type="Proteomes" id="UP000318380"/>
    </source>
</evidence>
<evidence type="ECO:0000313" key="5">
    <source>
        <dbReference type="EMBL" id="TWD81927.1"/>
    </source>
</evidence>
<dbReference type="InterPro" id="IPR003961">
    <property type="entry name" value="FN3_dom"/>
</dbReference>
<dbReference type="GO" id="GO:0000272">
    <property type="term" value="P:polysaccharide catabolic process"/>
    <property type="evidence" value="ECO:0007669"/>
    <property type="project" value="UniProtKB-KW"/>
</dbReference>
<sequence>MRRTRALRYALAAALAAVTVPFLAHAAFGDDTVAAPTAQVFPTRSGVGVTWDTVNASAYKVERKLGSADWQDASGALAESATSWIDTTLTPGASAEYRVVADDTVTSTAVAATRSTQAPAVGDVDLLMMDADPGDGATWLRNETATGVTVSAPADGTRTLSAGPIKLSLPAFFPGPGKHPATEAVRLTQGDRSCMADGEFTVDEVLYTPDRAIETMAGSFKGWNCAGVEGGFSVDIRVSSTKTYQALSIDPFETKAGTVVKGQTSGPLPVTVKNTGTAPVELEKFEVKSGASWAWPVKSNACPAILPIGASCTVKVEFAPDFVAFTRAKLVISDSTARGWHTASFSGQGASLPGAHGLTVTPTFTGNAIRWAALPTSGGTTVKGYFLHEYVDGVEKTHWVDGADRTTGFYTVADVRPAVGIEYALSVVNQVGEGPTGARQKAGRATQQIAFSGGDPAGRDLVSADLVNGQAVAIPDELTAPAAAVTASPDGKSLAYVTGSGEGDLWTRRVEPGGIGAPVQMWSDGQRRLTHLSWSPDGARIAFQATNDNDKDRPCVYVVAAAGGTPEEIACDVSSPSWMPDARTLVVLDDRGDGQPVLAQVDAKAGGNRVRSYGLTASEGTPARVSPDGRTVAVGLGTGVTFLGTQTGAVVSLSLGDGIKAISWSPDGGQLLALETRGQLSKIAFSSDGGLKLEPPVVLWPTGGQPAYDVTWQRLGVRIEPSAATTGPTISVAYDHSALLPGTTFNCLLTGRSISPCPSPVTAGVTLSGPQSLEVIATEPDGRVTRAFRTFTADATGPVARVDAPTFDATTAGTAGLKYSASDGAGVASYDVRYRKASYLSGFGAYAQPWTATTATSVNLAVDPGYEYCVSVRAKDKLGNVGAWSTERCFARPLDDRAMGAPTAGWSRVSWSAFYLATATQTSTYGASLTRTVSGKRFSLVATKCPTCGLVAVYAGGKYIGAVNLASSSTQRQAVLPLPVQAAVFNGTLTFTVRSPSGKGVQIDGLVVRRT</sequence>
<dbReference type="InterPro" id="IPR013783">
    <property type="entry name" value="Ig-like_fold"/>
</dbReference>
<reference evidence="5 6" key="1">
    <citation type="submission" date="2019-06" db="EMBL/GenBank/DDBJ databases">
        <title>Sequencing the genomes of 1000 actinobacteria strains.</title>
        <authorList>
            <person name="Klenk H.-P."/>
        </authorList>
    </citation>
    <scope>NUCLEOTIDE SEQUENCE [LARGE SCALE GENOMIC DNA]</scope>
    <source>
        <strain evidence="5 6">DSM 24683</strain>
    </source>
</reference>